<reference evidence="7" key="1">
    <citation type="journal article" date="2020" name="Stud. Mycol.">
        <title>101 Dothideomycetes genomes: a test case for predicting lifestyles and emergence of pathogens.</title>
        <authorList>
            <person name="Haridas S."/>
            <person name="Albert R."/>
            <person name="Binder M."/>
            <person name="Bloem J."/>
            <person name="Labutti K."/>
            <person name="Salamov A."/>
            <person name="Andreopoulos B."/>
            <person name="Baker S."/>
            <person name="Barry K."/>
            <person name="Bills G."/>
            <person name="Bluhm B."/>
            <person name="Cannon C."/>
            <person name="Castanera R."/>
            <person name="Culley D."/>
            <person name="Daum C."/>
            <person name="Ezra D."/>
            <person name="Gonzalez J."/>
            <person name="Henrissat B."/>
            <person name="Kuo A."/>
            <person name="Liang C."/>
            <person name="Lipzen A."/>
            <person name="Lutzoni F."/>
            <person name="Magnuson J."/>
            <person name="Mondo S."/>
            <person name="Nolan M."/>
            <person name="Ohm R."/>
            <person name="Pangilinan J."/>
            <person name="Park H.-J."/>
            <person name="Ramirez L."/>
            <person name="Alfaro M."/>
            <person name="Sun H."/>
            <person name="Tritt A."/>
            <person name="Yoshinaga Y."/>
            <person name="Zwiers L.-H."/>
            <person name="Turgeon B."/>
            <person name="Goodwin S."/>
            <person name="Spatafora J."/>
            <person name="Crous P."/>
            <person name="Grigoriev I."/>
        </authorList>
    </citation>
    <scope>NUCLEOTIDE SEQUENCE</scope>
    <source>
        <strain evidence="7">CBS 101060</strain>
    </source>
</reference>
<evidence type="ECO:0000313" key="8">
    <source>
        <dbReference type="Proteomes" id="UP000799429"/>
    </source>
</evidence>
<proteinExistence type="predicted"/>
<comment type="subcellular location">
    <subcellularLocation>
        <location evidence="1">Membrane</location>
        <topology evidence="1">Multi-pass membrane protein</topology>
    </subcellularLocation>
</comment>
<dbReference type="PANTHER" id="PTHR36460:SF1">
    <property type="entry name" value="UPF0132 DOMAIN PROTEIN (AFU_ORTHOLOGUE AFUA_3G10255)"/>
    <property type="match status" value="1"/>
</dbReference>
<dbReference type="GO" id="GO:0016020">
    <property type="term" value="C:membrane"/>
    <property type="evidence" value="ECO:0007669"/>
    <property type="project" value="UniProtKB-SubCell"/>
</dbReference>
<evidence type="ECO:0000256" key="6">
    <source>
        <dbReference type="SAM" id="Phobius"/>
    </source>
</evidence>
<accession>A0A9P4VMR2</accession>
<gene>
    <name evidence="7" type="ORF">M501DRAFT_943025</name>
</gene>
<evidence type="ECO:0000256" key="5">
    <source>
        <dbReference type="SAM" id="MobiDB-lite"/>
    </source>
</evidence>
<evidence type="ECO:0000256" key="1">
    <source>
        <dbReference type="ARBA" id="ARBA00004141"/>
    </source>
</evidence>
<evidence type="ECO:0000256" key="4">
    <source>
        <dbReference type="ARBA" id="ARBA00023136"/>
    </source>
</evidence>
<organism evidence="7 8">
    <name type="scientific">Patellaria atrata CBS 101060</name>
    <dbReference type="NCBI Taxonomy" id="1346257"/>
    <lineage>
        <taxon>Eukaryota</taxon>
        <taxon>Fungi</taxon>
        <taxon>Dikarya</taxon>
        <taxon>Ascomycota</taxon>
        <taxon>Pezizomycotina</taxon>
        <taxon>Dothideomycetes</taxon>
        <taxon>Dothideomycetes incertae sedis</taxon>
        <taxon>Patellariales</taxon>
        <taxon>Patellariaceae</taxon>
        <taxon>Patellaria</taxon>
    </lineage>
</organism>
<keyword evidence="4 6" id="KW-0472">Membrane</keyword>
<sequence length="196" mass="21708">MSFAPYQDTTPETVRALSPPPTSPHLSPSPRASLNATRNIGTAAVTSPRNEHAPRSTYFDNPDVERGQSGLPAPSGFGSGREDIDMFETRLGIRMDYEACLAYLLLPPAGAVLLLVLEHRSDYVRFHAWQSSLLFTFMFIVHIIFSWTSFISYLLLICDLGLIGYLTFKAYQDAAILDRCELPFFGPLASSILDGE</sequence>
<evidence type="ECO:0000256" key="2">
    <source>
        <dbReference type="ARBA" id="ARBA00022692"/>
    </source>
</evidence>
<feature type="region of interest" description="Disordered" evidence="5">
    <location>
        <begin position="1"/>
        <end position="77"/>
    </location>
</feature>
<comment type="caution">
    <text evidence="7">The sequence shown here is derived from an EMBL/GenBank/DDBJ whole genome shotgun (WGS) entry which is preliminary data.</text>
</comment>
<dbReference type="AlphaFoldDB" id="A0A9P4VMR2"/>
<keyword evidence="8" id="KW-1185">Reference proteome</keyword>
<feature type="compositionally biased region" description="Polar residues" evidence="5">
    <location>
        <begin position="32"/>
        <end position="48"/>
    </location>
</feature>
<protein>
    <submittedName>
        <fullName evidence="7">Uncharacterized protein</fullName>
    </submittedName>
</protein>
<feature type="transmembrane region" description="Helical" evidence="6">
    <location>
        <begin position="137"/>
        <end position="162"/>
    </location>
</feature>
<dbReference type="PANTHER" id="PTHR36460">
    <property type="entry name" value="UPF0132 DOMAIN PROTEIN (AFU_ORTHOLOGUE AFUA_3G10255)"/>
    <property type="match status" value="1"/>
</dbReference>
<feature type="transmembrane region" description="Helical" evidence="6">
    <location>
        <begin position="100"/>
        <end position="117"/>
    </location>
</feature>
<name>A0A9P4VMR2_9PEZI</name>
<keyword evidence="3 6" id="KW-1133">Transmembrane helix</keyword>
<evidence type="ECO:0000256" key="3">
    <source>
        <dbReference type="ARBA" id="ARBA00022989"/>
    </source>
</evidence>
<dbReference type="EMBL" id="MU006113">
    <property type="protein sequence ID" value="KAF2834912.1"/>
    <property type="molecule type" value="Genomic_DNA"/>
</dbReference>
<dbReference type="OrthoDB" id="5546837at2759"/>
<evidence type="ECO:0000313" key="7">
    <source>
        <dbReference type="EMBL" id="KAF2834912.1"/>
    </source>
</evidence>
<keyword evidence="2 6" id="KW-0812">Transmembrane</keyword>
<dbReference type="Proteomes" id="UP000799429">
    <property type="component" value="Unassembled WGS sequence"/>
</dbReference>